<evidence type="ECO:0000313" key="2">
    <source>
        <dbReference type="EMBL" id="KAJ7204046.1"/>
    </source>
</evidence>
<organism evidence="2 3">
    <name type="scientific">Mycena pura</name>
    <dbReference type="NCBI Taxonomy" id="153505"/>
    <lineage>
        <taxon>Eukaryota</taxon>
        <taxon>Fungi</taxon>
        <taxon>Dikarya</taxon>
        <taxon>Basidiomycota</taxon>
        <taxon>Agaricomycotina</taxon>
        <taxon>Agaricomycetes</taxon>
        <taxon>Agaricomycetidae</taxon>
        <taxon>Agaricales</taxon>
        <taxon>Marasmiineae</taxon>
        <taxon>Mycenaceae</taxon>
        <taxon>Mycena</taxon>
    </lineage>
</organism>
<evidence type="ECO:0000313" key="3">
    <source>
        <dbReference type="Proteomes" id="UP001219525"/>
    </source>
</evidence>
<evidence type="ECO:0000259" key="1">
    <source>
        <dbReference type="PROSITE" id="PS50011"/>
    </source>
</evidence>
<dbReference type="PROSITE" id="PS50011">
    <property type="entry name" value="PROTEIN_KINASE_DOM"/>
    <property type="match status" value="1"/>
</dbReference>
<dbReference type="EMBL" id="JARJCW010000048">
    <property type="protein sequence ID" value="KAJ7204046.1"/>
    <property type="molecule type" value="Genomic_DNA"/>
</dbReference>
<dbReference type="GO" id="GO:0004672">
    <property type="term" value="F:protein kinase activity"/>
    <property type="evidence" value="ECO:0007669"/>
    <property type="project" value="InterPro"/>
</dbReference>
<protein>
    <recommendedName>
        <fullName evidence="1">Protein kinase domain-containing protein</fullName>
    </recommendedName>
</protein>
<gene>
    <name evidence="2" type="ORF">GGX14DRAFT_398355</name>
</gene>
<accession>A0AAD6Y7Q9</accession>
<feature type="domain" description="Protein kinase" evidence="1">
    <location>
        <begin position="394"/>
        <end position="671"/>
    </location>
</feature>
<proteinExistence type="predicted"/>
<keyword evidence="3" id="KW-1185">Reference proteome</keyword>
<dbReference type="Gene3D" id="1.10.510.10">
    <property type="entry name" value="Transferase(Phosphotransferase) domain 1"/>
    <property type="match status" value="1"/>
</dbReference>
<reference evidence="2" key="1">
    <citation type="submission" date="2023-03" db="EMBL/GenBank/DDBJ databases">
        <title>Massive genome expansion in bonnet fungi (Mycena s.s.) driven by repeated elements and novel gene families across ecological guilds.</title>
        <authorList>
            <consortium name="Lawrence Berkeley National Laboratory"/>
            <person name="Harder C.B."/>
            <person name="Miyauchi S."/>
            <person name="Viragh M."/>
            <person name="Kuo A."/>
            <person name="Thoen E."/>
            <person name="Andreopoulos B."/>
            <person name="Lu D."/>
            <person name="Skrede I."/>
            <person name="Drula E."/>
            <person name="Henrissat B."/>
            <person name="Morin E."/>
            <person name="Kohler A."/>
            <person name="Barry K."/>
            <person name="LaButti K."/>
            <person name="Morin E."/>
            <person name="Salamov A."/>
            <person name="Lipzen A."/>
            <person name="Mereny Z."/>
            <person name="Hegedus B."/>
            <person name="Baldrian P."/>
            <person name="Stursova M."/>
            <person name="Weitz H."/>
            <person name="Taylor A."/>
            <person name="Grigoriev I.V."/>
            <person name="Nagy L.G."/>
            <person name="Martin F."/>
            <person name="Kauserud H."/>
        </authorList>
    </citation>
    <scope>NUCLEOTIDE SEQUENCE</scope>
    <source>
        <strain evidence="2">9144</strain>
    </source>
</reference>
<dbReference type="InterPro" id="IPR000719">
    <property type="entry name" value="Prot_kinase_dom"/>
</dbReference>
<dbReference type="InterPro" id="IPR008266">
    <property type="entry name" value="Tyr_kinase_AS"/>
</dbReference>
<comment type="caution">
    <text evidence="2">The sequence shown here is derived from an EMBL/GenBank/DDBJ whole genome shotgun (WGS) entry which is preliminary data.</text>
</comment>
<dbReference type="Proteomes" id="UP001219525">
    <property type="component" value="Unassembled WGS sequence"/>
</dbReference>
<dbReference type="SUPFAM" id="SSF56112">
    <property type="entry name" value="Protein kinase-like (PK-like)"/>
    <property type="match status" value="1"/>
</dbReference>
<dbReference type="InterPro" id="IPR011009">
    <property type="entry name" value="Kinase-like_dom_sf"/>
</dbReference>
<dbReference type="AlphaFoldDB" id="A0AAD6Y7Q9"/>
<name>A0AAD6Y7Q9_9AGAR</name>
<dbReference type="GO" id="GO:0005524">
    <property type="term" value="F:ATP binding"/>
    <property type="evidence" value="ECO:0007669"/>
    <property type="project" value="InterPro"/>
</dbReference>
<dbReference type="SMART" id="SM00220">
    <property type="entry name" value="S_TKc"/>
    <property type="match status" value="1"/>
</dbReference>
<sequence>MAAYVPGHTNEVKIKLYERASESEIVAWDTATDDHTHTWQNNPSATYRDALAVLDQIRPMRPGMPSPSIHQQLTTAGLGGGGTLTKTVYNKEKTLWPALDKVTSEPNWIEAIVAQHQLSFNTVVPGKHKLRIARDMNVDRRQPAEAELIESATDHFHISEILKPAVNLARAMLDEGTLTVGYPPMSNHTKGDLLVYTPLTSEDQARKGWASIEDKRLEVFEAHCDEFRSYGTGRKFPWPTNEAGFENASSGKRMWIQIWGQMQEYGVNYAKLFSISGVIYVRRSEKNPNELILSKTYTSLDGEVTRSLCMILEARERAKVESARAQTISGRLDLFSRRVRAFVFGWITKWKLLASLFWGYCMGSCAIYVLFNHRTILFQDISREVSITRRYLPTLFTQFVGEGASGVVWRSLSGSRVVKIFNKRETALREAKILEQARDLPVPTLQGVVEGGSEFGAVMSYEGTPIGDLDRATLGQRHQLLRALKSLHARGIHHHDIRGSNVLVGPRGTVTIIDFDRAELDSKCLACSDTVLRQKLEADPVSGYINGYMPAFHIQNSVRYCQFSHSVPVQLFSRRAFVGKADRWARALACLWTQKRKSTAPLQPKLEGAVLCTPAMEFLEAGSCQLSLAENARFRRSTCASEIRSHPAPAPVSSRAGVRAQQRKGQARAWAHAGRRYSARRHAAGAATSAAASGDFSTVDGVFQTPGTGARPSARSLNNFAKVLKNCVDAQLTPFGERRTVPLTRRYVARSRSQPEGMVLQRPAGSRAQIPAVAAAHIKSPDEEDMRSNTKFGQNFTFRSMRSGSKFGQNR</sequence>
<dbReference type="PROSITE" id="PS00109">
    <property type="entry name" value="PROTEIN_KINASE_TYR"/>
    <property type="match status" value="1"/>
</dbReference>